<feature type="region of interest" description="Disordered" evidence="1">
    <location>
        <begin position="670"/>
        <end position="707"/>
    </location>
</feature>
<comment type="caution">
    <text evidence="2">The sequence shown here is derived from an EMBL/GenBank/DDBJ whole genome shotgun (WGS) entry which is preliminary data.</text>
</comment>
<feature type="compositionally biased region" description="Basic and acidic residues" evidence="1">
    <location>
        <begin position="840"/>
        <end position="858"/>
    </location>
</feature>
<feature type="region of interest" description="Disordered" evidence="1">
    <location>
        <begin position="38"/>
        <end position="96"/>
    </location>
</feature>
<evidence type="ECO:0000313" key="3">
    <source>
        <dbReference type="Proteomes" id="UP001055057"/>
    </source>
</evidence>
<dbReference type="Proteomes" id="UP001055057">
    <property type="component" value="Unassembled WGS sequence"/>
</dbReference>
<organism evidence="2 3">
    <name type="scientific">Methylobacterium trifolii</name>
    <dbReference type="NCBI Taxonomy" id="1003092"/>
    <lineage>
        <taxon>Bacteria</taxon>
        <taxon>Pseudomonadati</taxon>
        <taxon>Pseudomonadota</taxon>
        <taxon>Alphaproteobacteria</taxon>
        <taxon>Hyphomicrobiales</taxon>
        <taxon>Methylobacteriaceae</taxon>
        <taxon>Methylobacterium</taxon>
    </lineage>
</organism>
<reference evidence="2" key="1">
    <citation type="journal article" date="2021" name="Front. Microbiol.">
        <title>Comprehensive Comparative Genomics and Phenotyping of Methylobacterium Species.</title>
        <authorList>
            <person name="Alessa O."/>
            <person name="Ogura Y."/>
            <person name="Fujitani Y."/>
            <person name="Takami H."/>
            <person name="Hayashi T."/>
            <person name="Sahin N."/>
            <person name="Tani A."/>
        </authorList>
    </citation>
    <scope>NUCLEOTIDE SEQUENCE</scope>
    <source>
        <strain evidence="2">DSM 23632</strain>
    </source>
</reference>
<dbReference type="EMBL" id="BPRB01000287">
    <property type="protein sequence ID" value="GJE62197.1"/>
    <property type="molecule type" value="Genomic_DNA"/>
</dbReference>
<feature type="region of interest" description="Disordered" evidence="1">
    <location>
        <begin position="1246"/>
        <end position="1270"/>
    </location>
</feature>
<feature type="region of interest" description="Disordered" evidence="1">
    <location>
        <begin position="828"/>
        <end position="862"/>
    </location>
</feature>
<accession>A0ABQ4U711</accession>
<feature type="compositionally biased region" description="Low complexity" evidence="1">
    <location>
        <begin position="791"/>
        <end position="802"/>
    </location>
</feature>
<name>A0ABQ4U711_9HYPH</name>
<gene>
    <name evidence="2" type="ORF">MPOCJGCO_4327</name>
</gene>
<sequence length="1270" mass="133300">MGREHQRDADGRPRQQVGIVLQRELAVDVEVLDRAGGGRGIALARRDDPPERRRGGVGLLPAGDRGADRRKAVPRRVRPPVEQDDPLARPAAHGAPDRRVQLEAHDVGVRHGVGAGHEGGQLLGIDQGDGPVAVAVGRLRHPVLRGPAVEVRLVVLDQVDDLAPDPEIGGLPRLEFVGVDRRPPGGGDEHVAGTHVQFAALLIRHVDHDPGEIGAGPEADEAVAREGQHRFEVEGAGLADDPQVDGPAQRLGDLLEDSDRRGDPAEAQFRLQGGDDQVEARAGAAVRPRRDGREVAEQRPALQGRQPVVQEGAADPQEVLRQVPLGERRHQGLGRHAVGAPDLGPAVAPALHEIEDRPLDRVGGRAVDLAGLGREVPPVEPLVEQPAQGVAAAPVEGAGGEFEHQFLAQADPGAAEQAAGGVVVAAPVQEAAHRLEMLGVDQSDVRIGEKPEDRAHDLRRAQQGVEEVAPPGGEPALVRRLLGMDVQEDRIGLEHAGEPDQHRRDVAPDVGEHLDAHAAGMPGEGRRNRGPLGLRVGGDEQVGADRDVGEIIADLVAEVRVVDVRDHRHALGQPGRIGGVAEGDLEGEVGGAPGPRALHRSVERGQVRRAPVALPRGRHRPGMRPLRGPGVRQVRLDGRAQRRIGVQRRAPAPRVGLCQPVAQELDLQEGEAAGRKAQPVLDRRVDGTAEAAGRREQHLDGEPGPLQGLDRHEFVGIDHRLLVAQAAHAVPESLHVGRGEAGSLDGDEVAHQVMLHLMAVGQRDHVAGAGADARDHGLEPLRVGGAVDAVVGQDQEPGLPEVGEGGERRGPGGEVPAVVAAHDQALDGLAPGRQGPVEAVRGDRQDDGDASATKRLDVEPDMLGDGPVPRIGHEHADLAPGQIGCAADLVGDVEDRAIRGLGVGRPDRTAVGTAEDQVVRQGLPAGLDGVAVPEGVPAPVEGRMRVAALGGARAQVVDQGVLAGLAQGLVVGDVPVGVEERIGVVAEGGAAHDVMGERRQADAVEVRQRLAVIRVVEQRVRVAAAPLQVVLQRCGEVAVGVAAPIPGGVEERMGAAPLLGPVSDVVGQRVVAGRAHVRVPFQIPAHVEQGMRVAALPVAAVEEMQKRVDAALGQVRMIARVPGRIEQRVGRPALARALAQVVLGRIGDGGGKLGIGREIPVRVEHPPDLCQVRILRGPGRDELAPPALARTQEGSGDGVEVPRQPRPPAPVLAVRAGRGARALRSGFRRARRRGSGCLAFVHSVQDPVVPADRTPPAPSSPGAYREWRPA</sequence>
<feature type="compositionally biased region" description="Basic and acidic residues" evidence="1">
    <location>
        <begin position="44"/>
        <end position="54"/>
    </location>
</feature>
<evidence type="ECO:0000313" key="2">
    <source>
        <dbReference type="EMBL" id="GJE62197.1"/>
    </source>
</evidence>
<feature type="region of interest" description="Disordered" evidence="1">
    <location>
        <begin position="236"/>
        <end position="315"/>
    </location>
</feature>
<evidence type="ECO:0000256" key="1">
    <source>
        <dbReference type="SAM" id="MobiDB-lite"/>
    </source>
</evidence>
<feature type="region of interest" description="Disordered" evidence="1">
    <location>
        <begin position="1181"/>
        <end position="1210"/>
    </location>
</feature>
<proteinExistence type="predicted"/>
<feature type="region of interest" description="Disordered" evidence="1">
    <location>
        <begin position="791"/>
        <end position="814"/>
    </location>
</feature>
<protein>
    <submittedName>
        <fullName evidence="2">Uncharacterized protein</fullName>
    </submittedName>
</protein>
<feature type="compositionally biased region" description="Basic and acidic residues" evidence="1">
    <location>
        <begin position="681"/>
        <end position="701"/>
    </location>
</feature>
<keyword evidence="3" id="KW-1185">Reference proteome</keyword>
<feature type="compositionally biased region" description="Basic and acidic residues" evidence="1">
    <location>
        <begin position="288"/>
        <end position="297"/>
    </location>
</feature>
<reference evidence="2" key="2">
    <citation type="submission" date="2021-08" db="EMBL/GenBank/DDBJ databases">
        <authorList>
            <person name="Tani A."/>
            <person name="Ola A."/>
            <person name="Ogura Y."/>
            <person name="Katsura K."/>
            <person name="Hayashi T."/>
        </authorList>
    </citation>
    <scope>NUCLEOTIDE SEQUENCE</scope>
    <source>
        <strain evidence="2">DSM 23632</strain>
    </source>
</reference>